<evidence type="ECO:0000313" key="3">
    <source>
        <dbReference type="Proteomes" id="UP000489600"/>
    </source>
</evidence>
<accession>A0A565AYU9</accession>
<evidence type="ECO:0000313" key="2">
    <source>
        <dbReference type="EMBL" id="VVA93819.1"/>
    </source>
</evidence>
<sequence length="123" mass="13810">MPRTNKETAQQPTQDEQSKREIDRGSRNPCDNSIFPPIRMEHNAITTTSTPYEAHKEDGGEYPPKGEVLPSLQKGCHVDAHQKTCLSPNVMQPPQRANTISIPISMSFVRPYVGLLVNHYLNV</sequence>
<evidence type="ECO:0000256" key="1">
    <source>
        <dbReference type="SAM" id="MobiDB-lite"/>
    </source>
</evidence>
<dbReference type="EMBL" id="CABITT030000002">
    <property type="protein sequence ID" value="VVA93819.1"/>
    <property type="molecule type" value="Genomic_DNA"/>
</dbReference>
<dbReference type="Proteomes" id="UP000489600">
    <property type="component" value="Unassembled WGS sequence"/>
</dbReference>
<comment type="caution">
    <text evidence="2">The sequence shown here is derived from an EMBL/GenBank/DDBJ whole genome shotgun (WGS) entry which is preliminary data.</text>
</comment>
<keyword evidence="3" id="KW-1185">Reference proteome</keyword>
<reference evidence="2" key="1">
    <citation type="submission" date="2019-07" db="EMBL/GenBank/DDBJ databases">
        <authorList>
            <person name="Dittberner H."/>
        </authorList>
    </citation>
    <scope>NUCLEOTIDE SEQUENCE [LARGE SCALE GENOMIC DNA]</scope>
</reference>
<name>A0A565AYU9_9BRAS</name>
<proteinExistence type="predicted"/>
<feature type="region of interest" description="Disordered" evidence="1">
    <location>
        <begin position="1"/>
        <end position="36"/>
    </location>
</feature>
<gene>
    <name evidence="2" type="ORF">ANE_LOCUS4264</name>
</gene>
<feature type="compositionally biased region" description="Basic and acidic residues" evidence="1">
    <location>
        <begin position="16"/>
        <end position="26"/>
    </location>
</feature>
<dbReference type="AlphaFoldDB" id="A0A565AYU9"/>
<protein>
    <submittedName>
        <fullName evidence="2">Uncharacterized protein</fullName>
    </submittedName>
</protein>
<organism evidence="2 3">
    <name type="scientific">Arabis nemorensis</name>
    <dbReference type="NCBI Taxonomy" id="586526"/>
    <lineage>
        <taxon>Eukaryota</taxon>
        <taxon>Viridiplantae</taxon>
        <taxon>Streptophyta</taxon>
        <taxon>Embryophyta</taxon>
        <taxon>Tracheophyta</taxon>
        <taxon>Spermatophyta</taxon>
        <taxon>Magnoliopsida</taxon>
        <taxon>eudicotyledons</taxon>
        <taxon>Gunneridae</taxon>
        <taxon>Pentapetalae</taxon>
        <taxon>rosids</taxon>
        <taxon>malvids</taxon>
        <taxon>Brassicales</taxon>
        <taxon>Brassicaceae</taxon>
        <taxon>Arabideae</taxon>
        <taxon>Arabis</taxon>
    </lineage>
</organism>